<organism evidence="1">
    <name type="scientific">uncultured Woeseiaceae bacterium</name>
    <dbReference type="NCBI Taxonomy" id="1983305"/>
    <lineage>
        <taxon>Bacteria</taxon>
        <taxon>Pseudomonadati</taxon>
        <taxon>Pseudomonadota</taxon>
        <taxon>Gammaproteobacteria</taxon>
        <taxon>Woeseiales</taxon>
        <taxon>Woeseiaceae</taxon>
        <taxon>environmental samples</taxon>
    </lineage>
</organism>
<sequence>MDLIEWMFLEGQIDSDSANLAYQWLMSIKRQSKSSTKEELH</sequence>
<accession>A0A7D9H5N4</accession>
<reference evidence="1" key="1">
    <citation type="submission" date="2019-07" db="EMBL/GenBank/DDBJ databases">
        <authorList>
            <person name="Weber M."/>
            <person name="Kostadinov I."/>
            <person name="Kostadinov D I."/>
        </authorList>
    </citation>
    <scope>NUCLEOTIDE SEQUENCE</scope>
    <source>
        <strain evidence="1">Gfbio:sag-sample-m06:053724c1-46a9-4a36-b237-ea2bf867836b</strain>
    </source>
</reference>
<protein>
    <submittedName>
        <fullName evidence="1">Uncharacterized protein</fullName>
    </submittedName>
</protein>
<name>A0A7D9H5N4_9GAMM</name>
<dbReference type="AlphaFoldDB" id="A0A7D9H5N4"/>
<gene>
    <name evidence="1" type="ORF">JTBM06_V1_70030</name>
</gene>
<proteinExistence type="predicted"/>
<dbReference type="EMBL" id="LR633967">
    <property type="protein sequence ID" value="VUX55675.1"/>
    <property type="molecule type" value="Genomic_DNA"/>
</dbReference>
<evidence type="ECO:0000313" key="1">
    <source>
        <dbReference type="EMBL" id="VUX55675.1"/>
    </source>
</evidence>